<evidence type="ECO:0000256" key="4">
    <source>
        <dbReference type="ARBA" id="ARBA00023287"/>
    </source>
</evidence>
<dbReference type="GO" id="GO:0005186">
    <property type="term" value="F:pheromone activity"/>
    <property type="evidence" value="ECO:0007669"/>
    <property type="project" value="UniProtKB-KW"/>
</dbReference>
<dbReference type="EMBL" id="VTES01000003">
    <property type="protein sequence ID" value="TYS63942.1"/>
    <property type="molecule type" value="Genomic_DNA"/>
</dbReference>
<dbReference type="Proteomes" id="UP000323732">
    <property type="component" value="Unassembled WGS sequence"/>
</dbReference>
<proteinExistence type="predicted"/>
<dbReference type="Pfam" id="PF05952">
    <property type="entry name" value="ComX"/>
    <property type="match status" value="1"/>
</dbReference>
<accession>A0A5D4SPA2</accession>
<dbReference type="GO" id="GO:0005576">
    <property type="term" value="C:extracellular region"/>
    <property type="evidence" value="ECO:0007669"/>
    <property type="project" value="UniProtKB-SubCell"/>
</dbReference>
<evidence type="ECO:0000256" key="3">
    <source>
        <dbReference type="ARBA" id="ARBA00023044"/>
    </source>
</evidence>
<evidence type="ECO:0000256" key="7">
    <source>
        <dbReference type="ARBA" id="ARBA00029483"/>
    </source>
</evidence>
<evidence type="ECO:0000256" key="9">
    <source>
        <dbReference type="ARBA" id="ARBA00030321"/>
    </source>
</evidence>
<comment type="caution">
    <text evidence="10">The sequence shown here is derived from an EMBL/GenBank/DDBJ whole genome shotgun (WGS) entry which is preliminary data.</text>
</comment>
<evidence type="ECO:0000313" key="10">
    <source>
        <dbReference type="EMBL" id="TYS63942.1"/>
    </source>
</evidence>
<keyword evidence="3" id="KW-0588">Pheromone</keyword>
<evidence type="ECO:0000313" key="11">
    <source>
        <dbReference type="Proteomes" id="UP000323732"/>
    </source>
</evidence>
<keyword evidence="2" id="KW-0964">Secreted</keyword>
<dbReference type="InterPro" id="IPR009233">
    <property type="entry name" value="Competence_ComX_Bacillus"/>
</dbReference>
<evidence type="ECO:0000256" key="2">
    <source>
        <dbReference type="ARBA" id="ARBA00022525"/>
    </source>
</evidence>
<comment type="subunit">
    <text evidence="7">Interacts directly with the sensor histidine kinase ComP and stimulates its activity.</text>
</comment>
<keyword evidence="5" id="KW-0449">Lipoprotein</keyword>
<dbReference type="GO" id="GO:0030420">
    <property type="term" value="P:establishment of competence for transformation"/>
    <property type="evidence" value="ECO:0007669"/>
    <property type="project" value="UniProtKB-KW"/>
</dbReference>
<evidence type="ECO:0000256" key="1">
    <source>
        <dbReference type="ARBA" id="ARBA00004613"/>
    </source>
</evidence>
<sequence>MEAELMQEIIQFLVSNSEILHKVKEGTVCLIGVSSEELKAIMEVFLEEKITPKAYYWQ</sequence>
<evidence type="ECO:0000256" key="5">
    <source>
        <dbReference type="ARBA" id="ARBA00023288"/>
    </source>
</evidence>
<gene>
    <name evidence="10" type="primary">comX</name>
    <name evidence="10" type="ORF">FZD47_10575</name>
</gene>
<evidence type="ECO:0000256" key="6">
    <source>
        <dbReference type="ARBA" id="ARBA00023289"/>
    </source>
</evidence>
<comment type="subcellular location">
    <subcellularLocation>
        <location evidence="1">Secreted</location>
    </subcellularLocation>
</comment>
<organism evidence="10 11">
    <name type="scientific">Bacillus infantis</name>
    <dbReference type="NCBI Taxonomy" id="324767"/>
    <lineage>
        <taxon>Bacteria</taxon>
        <taxon>Bacillati</taxon>
        <taxon>Bacillota</taxon>
        <taxon>Bacilli</taxon>
        <taxon>Bacillales</taxon>
        <taxon>Bacillaceae</taxon>
        <taxon>Bacillus</taxon>
    </lineage>
</organism>
<reference evidence="10 11" key="1">
    <citation type="submission" date="2019-08" db="EMBL/GenBank/DDBJ databases">
        <title>Bacillus genomes from the desert of Cuatro Cienegas, Coahuila.</title>
        <authorList>
            <person name="Olmedo-Alvarez G."/>
        </authorList>
    </citation>
    <scope>NUCLEOTIDE SEQUENCE [LARGE SCALE GENOMIC DNA]</scope>
    <source>
        <strain evidence="10 11">CH37_1T</strain>
    </source>
</reference>
<protein>
    <recommendedName>
        <fullName evidence="8">ComX pheromone</fullName>
    </recommendedName>
    <alternativeName>
        <fullName evidence="9">Competence pheromone</fullName>
    </alternativeName>
</protein>
<dbReference type="AlphaFoldDB" id="A0A5D4SPA2"/>
<keyword evidence="4" id="KW-0178">Competence</keyword>
<keyword evidence="6" id="KW-0636">Prenylation</keyword>
<name>A0A5D4SPA2_9BACI</name>
<evidence type="ECO:0000256" key="8">
    <source>
        <dbReference type="ARBA" id="ARBA00029545"/>
    </source>
</evidence>